<organism evidence="5 6">
    <name type="scientific">Favolaschia claudopus</name>
    <dbReference type="NCBI Taxonomy" id="2862362"/>
    <lineage>
        <taxon>Eukaryota</taxon>
        <taxon>Fungi</taxon>
        <taxon>Dikarya</taxon>
        <taxon>Basidiomycota</taxon>
        <taxon>Agaricomycotina</taxon>
        <taxon>Agaricomycetes</taxon>
        <taxon>Agaricomycetidae</taxon>
        <taxon>Agaricales</taxon>
        <taxon>Marasmiineae</taxon>
        <taxon>Mycenaceae</taxon>
        <taxon>Favolaschia</taxon>
    </lineage>
</organism>
<protein>
    <recommendedName>
        <fullName evidence="4">Ricin B lectin domain-containing protein</fullName>
    </recommendedName>
</protein>
<dbReference type="EMBL" id="JAWWNJ010000089">
    <property type="protein sequence ID" value="KAK7000176.1"/>
    <property type="molecule type" value="Genomic_DNA"/>
</dbReference>
<evidence type="ECO:0000256" key="2">
    <source>
        <dbReference type="ARBA" id="ARBA00023004"/>
    </source>
</evidence>
<dbReference type="InterPro" id="IPR017972">
    <property type="entry name" value="Cyt_P450_CS"/>
</dbReference>
<dbReference type="GO" id="GO:0020037">
    <property type="term" value="F:heme binding"/>
    <property type="evidence" value="ECO:0007669"/>
    <property type="project" value="InterPro"/>
</dbReference>
<sequence length="435" mass="47741">MYLLPQTAWAILFSEFGTVSPATRPSFYLPQIYSPYGHPTSRGLSGGSGNPNGGRMIVKIGISGVGVVLEARRCRAQTSTVEPRQTTMRSRFLSPAFRRARYGFIGSKMFYLNAALPHPETTVFGFGRRICPGRHIAMPAICIAVVSMLATFDVSRWENEMVVEVGDTLRLAKPALLLDGGGERNVIHACPGCCPVLLQASNESSGAFLVKAWTNEDIPPLDPTPPPPTNGARGVQFSDSMEDLQLNGLYTITNIQSQTRLDLERGKKADGTKVLGWAPHQPTDGKAYGNQVWKIQPIRGEGLRTVYNITNVKTGTYLEAYRPVGEGGVFLPGDIEDGVQVTCSKAIVDENWLERMAQEWQLFKDHVPAYPGTYLSCLSNALLNTCLGSVNINKTEQFEQCSFDRLAEQHDTFNTKQTLNVTVKGKNTVNLGDLH</sequence>
<dbReference type="InterPro" id="IPR035992">
    <property type="entry name" value="Ricin_B-like_lectins"/>
</dbReference>
<evidence type="ECO:0000256" key="3">
    <source>
        <dbReference type="RuleBase" id="RU000461"/>
    </source>
</evidence>
<dbReference type="Proteomes" id="UP001362999">
    <property type="component" value="Unassembled WGS sequence"/>
</dbReference>
<dbReference type="GO" id="GO:0005506">
    <property type="term" value="F:iron ion binding"/>
    <property type="evidence" value="ECO:0007669"/>
    <property type="project" value="InterPro"/>
</dbReference>
<dbReference type="SUPFAM" id="SSF48264">
    <property type="entry name" value="Cytochrome P450"/>
    <property type="match status" value="1"/>
</dbReference>
<name>A0AAW0A2N3_9AGAR</name>
<evidence type="ECO:0000313" key="5">
    <source>
        <dbReference type="EMBL" id="KAK7000176.1"/>
    </source>
</evidence>
<evidence type="ECO:0000256" key="1">
    <source>
        <dbReference type="ARBA" id="ARBA00022723"/>
    </source>
</evidence>
<evidence type="ECO:0000259" key="4">
    <source>
        <dbReference type="Pfam" id="PF14200"/>
    </source>
</evidence>
<dbReference type="GO" id="GO:0016705">
    <property type="term" value="F:oxidoreductase activity, acting on paired donors, with incorporation or reduction of molecular oxygen"/>
    <property type="evidence" value="ECO:0007669"/>
    <property type="project" value="InterPro"/>
</dbReference>
<evidence type="ECO:0000313" key="6">
    <source>
        <dbReference type="Proteomes" id="UP001362999"/>
    </source>
</evidence>
<dbReference type="Gene3D" id="2.80.10.50">
    <property type="match status" value="1"/>
</dbReference>
<dbReference type="Gene3D" id="1.10.630.10">
    <property type="entry name" value="Cytochrome P450"/>
    <property type="match status" value="1"/>
</dbReference>
<proteinExistence type="inferred from homology"/>
<dbReference type="InterPro" id="IPR036396">
    <property type="entry name" value="Cyt_P450_sf"/>
</dbReference>
<keyword evidence="2 3" id="KW-0408">Iron</keyword>
<dbReference type="AlphaFoldDB" id="A0AAW0A2N3"/>
<dbReference type="SUPFAM" id="SSF50370">
    <property type="entry name" value="Ricin B-like lectins"/>
    <property type="match status" value="1"/>
</dbReference>
<comment type="caution">
    <text evidence="5">The sequence shown here is derived from an EMBL/GenBank/DDBJ whole genome shotgun (WGS) entry which is preliminary data.</text>
</comment>
<dbReference type="Pfam" id="PF00067">
    <property type="entry name" value="p450"/>
    <property type="match status" value="1"/>
</dbReference>
<keyword evidence="6" id="KW-1185">Reference proteome</keyword>
<dbReference type="InterPro" id="IPR001128">
    <property type="entry name" value="Cyt_P450"/>
</dbReference>
<dbReference type="GO" id="GO:0004497">
    <property type="term" value="F:monooxygenase activity"/>
    <property type="evidence" value="ECO:0007669"/>
    <property type="project" value="UniProtKB-KW"/>
</dbReference>
<keyword evidence="3" id="KW-0560">Oxidoreductase</keyword>
<keyword evidence="3" id="KW-0503">Monooxygenase</keyword>
<gene>
    <name evidence="5" type="ORF">R3P38DRAFT_3369370</name>
</gene>
<keyword evidence="3" id="KW-0349">Heme</keyword>
<comment type="similarity">
    <text evidence="3">Belongs to the cytochrome P450 family.</text>
</comment>
<reference evidence="5 6" key="1">
    <citation type="journal article" date="2024" name="J Genomics">
        <title>Draft genome sequencing and assembly of Favolaschia claudopus CIRM-BRFM 2984 isolated from oak limbs.</title>
        <authorList>
            <person name="Navarro D."/>
            <person name="Drula E."/>
            <person name="Chaduli D."/>
            <person name="Cazenave R."/>
            <person name="Ahrendt S."/>
            <person name="Wang J."/>
            <person name="Lipzen A."/>
            <person name="Daum C."/>
            <person name="Barry K."/>
            <person name="Grigoriev I.V."/>
            <person name="Favel A."/>
            <person name="Rosso M.N."/>
            <person name="Martin F."/>
        </authorList>
    </citation>
    <scope>NUCLEOTIDE SEQUENCE [LARGE SCALE GENOMIC DNA]</scope>
    <source>
        <strain evidence="5 6">CIRM-BRFM 2984</strain>
    </source>
</reference>
<keyword evidence="1 3" id="KW-0479">Metal-binding</keyword>
<feature type="domain" description="Ricin B lectin" evidence="4">
    <location>
        <begin position="247"/>
        <end position="321"/>
    </location>
</feature>
<dbReference type="Pfam" id="PF14200">
    <property type="entry name" value="RicinB_lectin_2"/>
    <property type="match status" value="1"/>
</dbReference>
<dbReference type="PROSITE" id="PS00086">
    <property type="entry name" value="CYTOCHROME_P450"/>
    <property type="match status" value="1"/>
</dbReference>
<dbReference type="InterPro" id="IPR000772">
    <property type="entry name" value="Ricin_B_lectin"/>
</dbReference>
<accession>A0AAW0A2N3</accession>